<evidence type="ECO:0000256" key="2">
    <source>
        <dbReference type="SAM" id="SignalP"/>
    </source>
</evidence>
<reference evidence="5" key="1">
    <citation type="submission" date="2016-05" db="EMBL/GenBank/DDBJ databases">
        <authorList>
            <person name="Behera P."/>
            <person name="Vaishampayan P."/>
            <person name="Singh N."/>
            <person name="Raina V."/>
            <person name="Suar M."/>
            <person name="Pattnaik A."/>
            <person name="Rastogi G."/>
        </authorList>
    </citation>
    <scope>NUCLEOTIDE SEQUENCE [LARGE SCALE GENOMIC DNA]</scope>
    <source>
        <strain evidence="5">MP23</strain>
    </source>
</reference>
<accession>A0A1B7KYA7</accession>
<evidence type="ECO:0000313" key="4">
    <source>
        <dbReference type="EMBL" id="OAT75034.1"/>
    </source>
</evidence>
<keyword evidence="5" id="KW-1185">Reference proteome</keyword>
<dbReference type="STRING" id="1691903.A9B99_17825"/>
<dbReference type="InterPro" id="IPR025543">
    <property type="entry name" value="Dodecin-like"/>
</dbReference>
<dbReference type="Pfam" id="PF07338">
    <property type="entry name" value="YdgH_BhsA-like"/>
    <property type="match status" value="1"/>
</dbReference>
<dbReference type="OrthoDB" id="6520115at2"/>
<evidence type="ECO:0000259" key="3">
    <source>
        <dbReference type="Pfam" id="PF07338"/>
    </source>
</evidence>
<gene>
    <name evidence="4" type="ORF">A9B99_17825</name>
</gene>
<evidence type="ECO:0000313" key="5">
    <source>
        <dbReference type="Proteomes" id="UP000078225"/>
    </source>
</evidence>
<dbReference type="Gene3D" id="3.30.1660.10">
    <property type="entry name" value="Flavin-binding protein dodecin"/>
    <property type="match status" value="1"/>
</dbReference>
<keyword evidence="1 2" id="KW-0732">Signal</keyword>
<dbReference type="SUPFAM" id="SSF159871">
    <property type="entry name" value="YdgH-like"/>
    <property type="match status" value="1"/>
</dbReference>
<dbReference type="RefSeq" id="WP_064601408.1">
    <property type="nucleotide sequence ID" value="NZ_LYRP01000050.1"/>
</dbReference>
<proteinExistence type="predicted"/>
<dbReference type="EMBL" id="LYRP01000050">
    <property type="protein sequence ID" value="OAT75034.1"/>
    <property type="molecule type" value="Genomic_DNA"/>
</dbReference>
<protein>
    <recommendedName>
        <fullName evidence="3">YdgH/BhsA/McbA-like domain-containing protein</fullName>
    </recommendedName>
</protein>
<dbReference type="Proteomes" id="UP000078225">
    <property type="component" value="Unassembled WGS sequence"/>
</dbReference>
<feature type="signal peptide" evidence="2">
    <location>
        <begin position="1"/>
        <end position="23"/>
    </location>
</feature>
<dbReference type="AlphaFoldDB" id="A0A1B7KYA7"/>
<comment type="caution">
    <text evidence="4">The sequence shown here is derived from an EMBL/GenBank/DDBJ whole genome shotgun (WGS) entry which is preliminary data.</text>
</comment>
<evidence type="ECO:0000256" key="1">
    <source>
        <dbReference type="ARBA" id="ARBA00022729"/>
    </source>
</evidence>
<feature type="domain" description="YdgH/BhsA/McbA-like" evidence="3">
    <location>
        <begin position="56"/>
        <end position="107"/>
    </location>
</feature>
<dbReference type="InterPro" id="IPR036275">
    <property type="entry name" value="YdgH-like_sf"/>
</dbReference>
<sequence>MKNVKTFAIITLALASLSGSVYASGLNSFFADHGDALARVSPQPQEISQAQAVNHQKIGTIAVTQQGFSMDNTQLKHEAAEQGGKYYVITGSQGQPDHKTIEATLYK</sequence>
<dbReference type="InterPro" id="IPR010854">
    <property type="entry name" value="YdgH/BhsA/McbA-like_dom"/>
</dbReference>
<feature type="chain" id="PRO_5008596575" description="YdgH/BhsA/McbA-like domain-containing protein" evidence="2">
    <location>
        <begin position="24"/>
        <end position="107"/>
    </location>
</feature>
<name>A0A1B7KYA7_9ENTR</name>
<organism evidence="4 5">
    <name type="scientific">Mangrovibacter phragmitis</name>
    <dbReference type="NCBI Taxonomy" id="1691903"/>
    <lineage>
        <taxon>Bacteria</taxon>
        <taxon>Pseudomonadati</taxon>
        <taxon>Pseudomonadota</taxon>
        <taxon>Gammaproteobacteria</taxon>
        <taxon>Enterobacterales</taxon>
        <taxon>Enterobacteriaceae</taxon>
        <taxon>Mangrovibacter</taxon>
    </lineage>
</organism>